<feature type="domain" description="Pyridoxamine 5'-phosphate oxidase N-terminal" evidence="3">
    <location>
        <begin position="67"/>
        <end position="163"/>
    </location>
</feature>
<dbReference type="EMBL" id="BAAAWD010000002">
    <property type="protein sequence ID" value="GAA2986885.1"/>
    <property type="molecule type" value="Genomic_DNA"/>
</dbReference>
<dbReference type="Proteomes" id="UP001499930">
    <property type="component" value="Unassembled WGS sequence"/>
</dbReference>
<dbReference type="InterPro" id="IPR011576">
    <property type="entry name" value="Pyridox_Oxase_N"/>
</dbReference>
<keyword evidence="5" id="KW-1185">Reference proteome</keyword>
<sequence>MAARGGPWRPRVTRVTPSRARTRPNGDRPRRAGPPVPGVTMTINDREDVMALPQGDVRLLESDVALRLLASRELARLAYVAADGTPRVFPMLFHWTGTEMVLSTFAGARKIAALRARPDVAITVDAASTPPEVLLIRGRASVTDVEGIVPEYVLAQHRYAGAEQGAANVAAVDRPGTRMARIAVRPAWVGVLDFQTRLPGGVAAEDFERRGRS</sequence>
<dbReference type="Pfam" id="PF01243">
    <property type="entry name" value="PNPOx_N"/>
    <property type="match status" value="1"/>
</dbReference>
<feature type="region of interest" description="Disordered" evidence="2">
    <location>
        <begin position="1"/>
        <end position="37"/>
    </location>
</feature>
<evidence type="ECO:0000313" key="4">
    <source>
        <dbReference type="EMBL" id="GAA2986885.1"/>
    </source>
</evidence>
<dbReference type="PANTHER" id="PTHR35176:SF6">
    <property type="entry name" value="HEME OXYGENASE HI_0854-RELATED"/>
    <property type="match status" value="1"/>
</dbReference>
<dbReference type="PANTHER" id="PTHR35176">
    <property type="entry name" value="HEME OXYGENASE HI_0854-RELATED"/>
    <property type="match status" value="1"/>
</dbReference>
<accession>A0ABN3XQ70</accession>
<dbReference type="InterPro" id="IPR012349">
    <property type="entry name" value="Split_barrel_FMN-bd"/>
</dbReference>
<dbReference type="SUPFAM" id="SSF50475">
    <property type="entry name" value="FMN-binding split barrel"/>
    <property type="match status" value="1"/>
</dbReference>
<evidence type="ECO:0000313" key="5">
    <source>
        <dbReference type="Proteomes" id="UP001499930"/>
    </source>
</evidence>
<protein>
    <recommendedName>
        <fullName evidence="3">Pyridoxamine 5'-phosphate oxidase N-terminal domain-containing protein</fullName>
    </recommendedName>
</protein>
<organism evidence="4 5">
    <name type="scientific">Streptosporangium longisporum</name>
    <dbReference type="NCBI Taxonomy" id="46187"/>
    <lineage>
        <taxon>Bacteria</taxon>
        <taxon>Bacillati</taxon>
        <taxon>Actinomycetota</taxon>
        <taxon>Actinomycetes</taxon>
        <taxon>Streptosporangiales</taxon>
        <taxon>Streptosporangiaceae</taxon>
        <taxon>Streptosporangium</taxon>
    </lineage>
</organism>
<evidence type="ECO:0000256" key="2">
    <source>
        <dbReference type="SAM" id="MobiDB-lite"/>
    </source>
</evidence>
<dbReference type="InterPro" id="IPR052019">
    <property type="entry name" value="F420H2_bilvrd_red/Heme_oxyg"/>
</dbReference>
<reference evidence="4 5" key="1">
    <citation type="journal article" date="2019" name="Int. J. Syst. Evol. Microbiol.">
        <title>The Global Catalogue of Microorganisms (GCM) 10K type strain sequencing project: providing services to taxonomists for standard genome sequencing and annotation.</title>
        <authorList>
            <consortium name="The Broad Institute Genomics Platform"/>
            <consortium name="The Broad Institute Genome Sequencing Center for Infectious Disease"/>
            <person name="Wu L."/>
            <person name="Ma J."/>
        </authorList>
    </citation>
    <scope>NUCLEOTIDE SEQUENCE [LARGE SCALE GENOMIC DNA]</scope>
    <source>
        <strain evidence="4 5">JCM 3106</strain>
    </source>
</reference>
<proteinExistence type="predicted"/>
<evidence type="ECO:0000259" key="3">
    <source>
        <dbReference type="Pfam" id="PF01243"/>
    </source>
</evidence>
<evidence type="ECO:0000256" key="1">
    <source>
        <dbReference type="ARBA" id="ARBA00023002"/>
    </source>
</evidence>
<keyword evidence="1" id="KW-0560">Oxidoreductase</keyword>
<name>A0ABN3XQ70_9ACTN</name>
<comment type="caution">
    <text evidence="4">The sequence shown here is derived from an EMBL/GenBank/DDBJ whole genome shotgun (WGS) entry which is preliminary data.</text>
</comment>
<gene>
    <name evidence="4" type="ORF">GCM10017559_03270</name>
</gene>
<dbReference type="Gene3D" id="2.30.110.10">
    <property type="entry name" value="Electron Transport, Fmn-binding Protein, Chain A"/>
    <property type="match status" value="1"/>
</dbReference>